<dbReference type="PROSITE" id="PS50949">
    <property type="entry name" value="HTH_GNTR"/>
    <property type="match status" value="1"/>
</dbReference>
<dbReference type="SMART" id="SM00345">
    <property type="entry name" value="HTH_GNTR"/>
    <property type="match status" value="1"/>
</dbReference>
<dbReference type="PANTHER" id="PTHR44846">
    <property type="entry name" value="MANNOSYL-D-GLYCERATE TRANSPORT/METABOLISM SYSTEM REPRESSOR MNGR-RELATED"/>
    <property type="match status" value="1"/>
</dbReference>
<dbReference type="Pfam" id="PF00392">
    <property type="entry name" value="GntR"/>
    <property type="match status" value="1"/>
</dbReference>
<dbReference type="InterPro" id="IPR028978">
    <property type="entry name" value="Chorismate_lyase_/UTRA_dom_sf"/>
</dbReference>
<dbReference type="Gene3D" id="1.10.10.10">
    <property type="entry name" value="Winged helix-like DNA-binding domain superfamily/Winged helix DNA-binding domain"/>
    <property type="match status" value="1"/>
</dbReference>
<comment type="caution">
    <text evidence="5">The sequence shown here is derived from an EMBL/GenBank/DDBJ whole genome shotgun (WGS) entry which is preliminary data.</text>
</comment>
<dbReference type="InterPro" id="IPR036390">
    <property type="entry name" value="WH_DNA-bd_sf"/>
</dbReference>
<dbReference type="EMBL" id="JARQBN010000019">
    <property type="protein sequence ID" value="MDT2828734.1"/>
    <property type="molecule type" value="Genomic_DNA"/>
</dbReference>
<dbReference type="InterPro" id="IPR011663">
    <property type="entry name" value="UTRA"/>
</dbReference>
<sequence>MENSFKSKALYYQLVDLLQERIEKQMIPHDKLPSERELTAQYGVSRTTVRLALQELESSGYIYRRHGKGTFVSDIQKKAADIAGAYSFTEQMKSLGRHPDTRILSFEQIEADKFIAQYLNLSLGEAIYKLSRLRSADREPLMIEDTYLPVKLFMTLDDKLLRSKPLYDLFSEDFNQTVRLADEELYASIASKEDAKQLMINEGAPVLHLARQTYNMKNEIIEFTLSVARADQFHYQIRHIRNS</sequence>
<reference evidence="5 6" key="1">
    <citation type="submission" date="2023-03" db="EMBL/GenBank/DDBJ databases">
        <authorList>
            <person name="Shen W."/>
            <person name="Cai J."/>
        </authorList>
    </citation>
    <scope>NUCLEOTIDE SEQUENCE [LARGE SCALE GENOMIC DNA]</scope>
    <source>
        <strain evidence="5 6">B101</strain>
    </source>
</reference>
<dbReference type="SUPFAM" id="SSF64288">
    <property type="entry name" value="Chorismate lyase-like"/>
    <property type="match status" value="1"/>
</dbReference>
<keyword evidence="6" id="KW-1185">Reference proteome</keyword>
<evidence type="ECO:0000256" key="1">
    <source>
        <dbReference type="ARBA" id="ARBA00023015"/>
    </source>
</evidence>
<evidence type="ECO:0000313" key="5">
    <source>
        <dbReference type="EMBL" id="MDT2828734.1"/>
    </source>
</evidence>
<keyword evidence="1" id="KW-0805">Transcription regulation</keyword>
<keyword evidence="3" id="KW-0804">Transcription</keyword>
<evidence type="ECO:0000313" key="6">
    <source>
        <dbReference type="Proteomes" id="UP001265301"/>
    </source>
</evidence>
<dbReference type="InterPro" id="IPR050679">
    <property type="entry name" value="Bact_HTH_transcr_reg"/>
</dbReference>
<proteinExistence type="predicted"/>
<protein>
    <submittedName>
        <fullName evidence="5">GntR family transcriptional regulator</fullName>
    </submittedName>
</protein>
<feature type="domain" description="HTH gntR-type" evidence="4">
    <location>
        <begin position="8"/>
        <end position="75"/>
    </location>
</feature>
<evidence type="ECO:0000259" key="4">
    <source>
        <dbReference type="PROSITE" id="PS50949"/>
    </source>
</evidence>
<dbReference type="SMART" id="SM00866">
    <property type="entry name" value="UTRA"/>
    <property type="match status" value="1"/>
</dbReference>
<dbReference type="InterPro" id="IPR036388">
    <property type="entry name" value="WH-like_DNA-bd_sf"/>
</dbReference>
<dbReference type="CDD" id="cd07377">
    <property type="entry name" value="WHTH_GntR"/>
    <property type="match status" value="1"/>
</dbReference>
<dbReference type="SUPFAM" id="SSF46785">
    <property type="entry name" value="Winged helix' DNA-binding domain"/>
    <property type="match status" value="1"/>
</dbReference>
<dbReference type="PANTHER" id="PTHR44846:SF1">
    <property type="entry name" value="MANNOSYL-D-GLYCERATE TRANSPORT_METABOLISM SYSTEM REPRESSOR MNGR-RELATED"/>
    <property type="match status" value="1"/>
</dbReference>
<dbReference type="Proteomes" id="UP001265301">
    <property type="component" value="Unassembled WGS sequence"/>
</dbReference>
<evidence type="ECO:0000256" key="3">
    <source>
        <dbReference type="ARBA" id="ARBA00023163"/>
    </source>
</evidence>
<gene>
    <name evidence="5" type="ORF">P7H59_09800</name>
</gene>
<dbReference type="InterPro" id="IPR000524">
    <property type="entry name" value="Tscrpt_reg_HTH_GntR"/>
</dbReference>
<dbReference type="RefSeq" id="WP_137613406.1">
    <property type="nucleotide sequence ID" value="NZ_BJDW01000005.1"/>
</dbReference>
<organism evidence="5 6">
    <name type="scientific">Enterococcus viikkiensis</name>
    <dbReference type="NCBI Taxonomy" id="930854"/>
    <lineage>
        <taxon>Bacteria</taxon>
        <taxon>Bacillati</taxon>
        <taxon>Bacillota</taxon>
        <taxon>Bacilli</taxon>
        <taxon>Lactobacillales</taxon>
        <taxon>Enterococcaceae</taxon>
        <taxon>Enterococcus</taxon>
    </lineage>
</organism>
<accession>A0ABU3FRY5</accession>
<dbReference type="PRINTS" id="PR00035">
    <property type="entry name" value="HTHGNTR"/>
</dbReference>
<dbReference type="Gene3D" id="3.40.1410.10">
    <property type="entry name" value="Chorismate lyase-like"/>
    <property type="match status" value="1"/>
</dbReference>
<keyword evidence="2" id="KW-0238">DNA-binding</keyword>
<dbReference type="Pfam" id="PF07702">
    <property type="entry name" value="UTRA"/>
    <property type="match status" value="1"/>
</dbReference>
<name>A0ABU3FRY5_9ENTE</name>
<evidence type="ECO:0000256" key="2">
    <source>
        <dbReference type="ARBA" id="ARBA00023125"/>
    </source>
</evidence>